<dbReference type="GO" id="GO:0043332">
    <property type="term" value="C:mating projection tip"/>
    <property type="evidence" value="ECO:0007669"/>
    <property type="project" value="TreeGrafter"/>
</dbReference>
<dbReference type="InterPro" id="IPR046982">
    <property type="entry name" value="BIN3/RVS161-like"/>
</dbReference>
<dbReference type="SMART" id="SM00326">
    <property type="entry name" value="SH3"/>
    <property type="match status" value="1"/>
</dbReference>
<dbReference type="Gene3D" id="1.20.1270.60">
    <property type="entry name" value="Arfaptin homology (AH) domain/BAR domain"/>
    <property type="match status" value="1"/>
</dbReference>
<evidence type="ECO:0000256" key="3">
    <source>
        <dbReference type="ARBA" id="ARBA00022490"/>
    </source>
</evidence>
<evidence type="ECO:0000313" key="7">
    <source>
        <dbReference type="Proteomes" id="UP000008312"/>
    </source>
</evidence>
<dbReference type="SUPFAM" id="SSF103657">
    <property type="entry name" value="BAR/IMD domain-like"/>
    <property type="match status" value="1"/>
</dbReference>
<dbReference type="FunFam" id="2.30.30.40:FF:000072">
    <property type="entry name" value="Unconventional Myosin IB"/>
    <property type="match status" value="1"/>
</dbReference>
<keyword evidence="2 4" id="KW-0728">SH3 domain</keyword>
<evidence type="ECO:0000313" key="6">
    <source>
        <dbReference type="EMBL" id="CBK24315.2"/>
    </source>
</evidence>
<evidence type="ECO:0000256" key="1">
    <source>
        <dbReference type="ARBA" id="ARBA00004496"/>
    </source>
</evidence>
<dbReference type="InterPro" id="IPR036028">
    <property type="entry name" value="SH3-like_dom_sf"/>
</dbReference>
<name>D8M8C6_BLAHO</name>
<evidence type="ECO:0000256" key="2">
    <source>
        <dbReference type="ARBA" id="ARBA00022443"/>
    </source>
</evidence>
<dbReference type="PANTHER" id="PTHR47174">
    <property type="entry name" value="BRIDGING INTEGRATOR 3"/>
    <property type="match status" value="1"/>
</dbReference>
<dbReference type="PROSITE" id="PS50002">
    <property type="entry name" value="SH3"/>
    <property type="match status" value="1"/>
</dbReference>
<dbReference type="GO" id="GO:0008289">
    <property type="term" value="F:lipid binding"/>
    <property type="evidence" value="ECO:0007669"/>
    <property type="project" value="TreeGrafter"/>
</dbReference>
<dbReference type="PRINTS" id="PR00452">
    <property type="entry name" value="SH3DOMAIN"/>
</dbReference>
<dbReference type="RefSeq" id="XP_012898363.1">
    <property type="nucleotide sequence ID" value="XM_013042909.1"/>
</dbReference>
<protein>
    <recommendedName>
        <fullName evidence="5">SH3 domain-containing protein</fullName>
    </recommendedName>
</protein>
<dbReference type="GO" id="GO:0097320">
    <property type="term" value="P:plasma membrane tubulation"/>
    <property type="evidence" value="ECO:0007669"/>
    <property type="project" value="TreeGrafter"/>
</dbReference>
<dbReference type="GO" id="GO:0006897">
    <property type="term" value="P:endocytosis"/>
    <property type="evidence" value="ECO:0007669"/>
    <property type="project" value="InterPro"/>
</dbReference>
<sequence length="421" mass="48118">MDKIVKSLKTTKRRLSQQFKVATGKSEITTDATYDLAFHQFSEVEGNLKMLGTQCVSLIQNVDTWCDTNRRLADELLRFTSKSDVGTTDMNTYKIAITNLHNVLQGEYDYTRRAIICVLRAHILKRIEQLLDGEFAEVGKVVKTRKNIVTDYDSHRNKCSMYERKGDSVNADKFRMKMDHDYQMLQEHTAYLEKRFEELIAKGSAILSHETATLVACEIFLVERQNEAMKTISSSFGDESVKKVTQSIEDVVDRIKCGENVEMNYVAPEIAMPESTYIEPPVFRDFNMLDPKHTVSEHYSQPLPTPPPKPNRVVQALYSLDSAEAGELSFKEGDRIEVIREDPSGWWEGRLDGKMGRFPSNYTTAICSVSCNKHVSAIIPYSHYSHPTDRSFDPVPRLECHYCSSRTTQSFDYVRSPLPTK</sequence>
<dbReference type="Gene3D" id="2.30.30.40">
    <property type="entry name" value="SH3 Domains"/>
    <property type="match status" value="1"/>
</dbReference>
<reference evidence="6" key="1">
    <citation type="submission" date="2010-02" db="EMBL/GenBank/DDBJ databases">
        <title>Sequencing and annotation of the Blastocystis hominis genome.</title>
        <authorList>
            <person name="Wincker P."/>
        </authorList>
    </citation>
    <scope>NUCLEOTIDE SEQUENCE</scope>
    <source>
        <strain evidence="6">Singapore isolate B</strain>
    </source>
</reference>
<dbReference type="EMBL" id="FN668683">
    <property type="protein sequence ID" value="CBK24315.2"/>
    <property type="molecule type" value="Genomic_DNA"/>
</dbReference>
<dbReference type="GO" id="GO:1990528">
    <property type="term" value="C:Rvs161p-Rvs167p complex"/>
    <property type="evidence" value="ECO:0007669"/>
    <property type="project" value="TreeGrafter"/>
</dbReference>
<dbReference type="PANTHER" id="PTHR47174:SF3">
    <property type="entry name" value="BRIDGING INTEGRATOR 3"/>
    <property type="match status" value="1"/>
</dbReference>
<dbReference type="GO" id="GO:0051666">
    <property type="term" value="P:actin cortical patch localization"/>
    <property type="evidence" value="ECO:0007669"/>
    <property type="project" value="InterPro"/>
</dbReference>
<evidence type="ECO:0000256" key="4">
    <source>
        <dbReference type="PROSITE-ProRule" id="PRU00192"/>
    </source>
</evidence>
<proteinExistence type="predicted"/>
<dbReference type="SUPFAM" id="SSF50044">
    <property type="entry name" value="SH3-domain"/>
    <property type="match status" value="1"/>
</dbReference>
<comment type="subcellular location">
    <subcellularLocation>
        <location evidence="1">Cytoplasm</location>
    </subcellularLocation>
</comment>
<dbReference type="InParanoid" id="D8M8C6"/>
<dbReference type="AlphaFoldDB" id="D8M8C6"/>
<dbReference type="OrthoDB" id="207120at2759"/>
<gene>
    <name evidence="6" type="ORF">GSBLH_T00004067001</name>
</gene>
<evidence type="ECO:0000259" key="5">
    <source>
        <dbReference type="PROSITE" id="PS50002"/>
    </source>
</evidence>
<accession>D8M8C6</accession>
<dbReference type="GeneID" id="24921112"/>
<keyword evidence="7" id="KW-1185">Reference proteome</keyword>
<dbReference type="GO" id="GO:0031097">
    <property type="term" value="C:medial cortex"/>
    <property type="evidence" value="ECO:0007669"/>
    <property type="project" value="TreeGrafter"/>
</dbReference>
<organism evidence="6">
    <name type="scientific">Blastocystis hominis</name>
    <dbReference type="NCBI Taxonomy" id="12968"/>
    <lineage>
        <taxon>Eukaryota</taxon>
        <taxon>Sar</taxon>
        <taxon>Stramenopiles</taxon>
        <taxon>Bigyra</taxon>
        <taxon>Opalozoa</taxon>
        <taxon>Opalinata</taxon>
        <taxon>Blastocystidae</taxon>
        <taxon>Blastocystis</taxon>
    </lineage>
</organism>
<dbReference type="InterPro" id="IPR027267">
    <property type="entry name" value="AH/BAR_dom_sf"/>
</dbReference>
<dbReference type="Proteomes" id="UP000008312">
    <property type="component" value="Unassembled WGS sequence"/>
</dbReference>
<dbReference type="InterPro" id="IPR001452">
    <property type="entry name" value="SH3_domain"/>
</dbReference>
<dbReference type="GO" id="GO:0015629">
    <property type="term" value="C:actin cytoskeleton"/>
    <property type="evidence" value="ECO:0007669"/>
    <property type="project" value="TreeGrafter"/>
</dbReference>
<keyword evidence="3" id="KW-0963">Cytoplasm</keyword>
<feature type="domain" description="SH3" evidence="5">
    <location>
        <begin position="309"/>
        <end position="368"/>
    </location>
</feature>
<dbReference type="Pfam" id="PF00018">
    <property type="entry name" value="SH3_1"/>
    <property type="match status" value="1"/>
</dbReference>